<dbReference type="InterPro" id="IPR029058">
    <property type="entry name" value="AB_hydrolase_fold"/>
</dbReference>
<dbReference type="EMBL" id="JACCHT010000002">
    <property type="protein sequence ID" value="NYT28125.1"/>
    <property type="molecule type" value="Genomic_DNA"/>
</dbReference>
<evidence type="ECO:0000313" key="1">
    <source>
        <dbReference type="EMBL" id="NYT28125.1"/>
    </source>
</evidence>
<dbReference type="SUPFAM" id="SSF53474">
    <property type="entry name" value="alpha/beta-Hydrolases"/>
    <property type="match status" value="1"/>
</dbReference>
<comment type="caution">
    <text evidence="1">The sequence shown here is derived from an EMBL/GenBank/DDBJ whole genome shotgun (WGS) entry which is preliminary data.</text>
</comment>
<organism evidence="1 2">
    <name type="scientific">Candidatus Thiodubiliella endoseptemdiera</name>
    <dbReference type="NCBI Taxonomy" id="2738886"/>
    <lineage>
        <taxon>Bacteria</taxon>
        <taxon>Pseudomonadati</taxon>
        <taxon>Pseudomonadota</taxon>
        <taxon>Gammaproteobacteria</taxon>
        <taxon>Candidatus Pseudothioglobaceae</taxon>
        <taxon>Candidatus Thiodubiliella</taxon>
    </lineage>
</organism>
<evidence type="ECO:0008006" key="3">
    <source>
        <dbReference type="Google" id="ProtNLM"/>
    </source>
</evidence>
<name>A0A853F8Z5_9GAMM</name>
<evidence type="ECO:0000313" key="2">
    <source>
        <dbReference type="Proteomes" id="UP000568751"/>
    </source>
</evidence>
<dbReference type="Proteomes" id="UP000568751">
    <property type="component" value="Unassembled WGS sequence"/>
</dbReference>
<dbReference type="Gene3D" id="3.40.50.1820">
    <property type="entry name" value="alpha/beta hydrolase"/>
    <property type="match status" value="1"/>
</dbReference>
<sequence>MLITIKKIIFIGFFILSTPSIAQKITTIKMPSGEDIELRIFPAKGNVLLLGFPCDFGKSKNEESVAKSLSEDGLEVWMPDILSTYMLPKVRSSYAKIKNEDLVRIVQKAIKTGKDIYLIASGAGTQLALRAAAKWHEKYQNSDGLKGLILLFPRLNSAEPIPGVKPKYVSAVGTTKKPIMILEGGRTPNKWGLKHLSMKLSAGGSKVISKVIPDIRGYFFKRKDPNRTEDMVTSELSGLIKVSLFYLQKGILE</sequence>
<dbReference type="AlphaFoldDB" id="A0A853F8Z5"/>
<proteinExistence type="predicted"/>
<reference evidence="1 2" key="1">
    <citation type="submission" date="2020-05" db="EMBL/GenBank/DDBJ databases">
        <title>Horizontal transmission and recombination maintain forever young bacterial symbiont genomes.</title>
        <authorList>
            <person name="Russell S.L."/>
            <person name="Pepper-Tunick E."/>
            <person name="Svedberg J."/>
            <person name="Byrne A."/>
            <person name="Ruelas Castillo J."/>
            <person name="Vollmers C."/>
            <person name="Beinart R.A."/>
            <person name="Corbett-Detig R."/>
        </authorList>
    </citation>
    <scope>NUCLEOTIDE SEQUENCE [LARGE SCALE GENOMIC DNA]</scope>
    <source>
        <strain evidence="1">455</strain>
    </source>
</reference>
<protein>
    <recommendedName>
        <fullName evidence="3">Alpha/beta hydrolase</fullName>
    </recommendedName>
</protein>
<accession>A0A853F8Z5</accession>
<gene>
    <name evidence="1" type="ORF">H0A76_09715</name>
</gene>